<name>A0A7S8HDB0_9HYPH</name>
<dbReference type="EMBL" id="CP058214">
    <property type="protein sequence ID" value="QPC44622.1"/>
    <property type="molecule type" value="Genomic_DNA"/>
</dbReference>
<dbReference type="KEGG" id="kmn:HW532_19090"/>
<evidence type="ECO:0000256" key="2">
    <source>
        <dbReference type="ARBA" id="ARBA00022670"/>
    </source>
</evidence>
<protein>
    <recommendedName>
        <fullName evidence="8">Abasic site processing protein</fullName>
        <ecNumber evidence="8">3.4.-.-</ecNumber>
    </recommendedName>
</protein>
<evidence type="ECO:0000256" key="5">
    <source>
        <dbReference type="ARBA" id="ARBA00023124"/>
    </source>
</evidence>
<sequence length="236" mass="26161">MCGRVFSKSSARQLVSAFAADRAAEREGGDGGDDIDDIGPTYNGPPGRDYPLIIAELDMPGRVFVLARWGLIPRWMRDPKGGPKPINARAEAVASNGMFRAAYRSRRALMPVDGFFEWKAVKGEKAKQPYAIAMADGSPFALAAIYEYWRDPASGLEVKTFAIVTCRANALMAEIHDRMPVVVAPEDYERWLGSEADPRDLLKPYPPELMIMWPIATRVNKPVNDDPSILDPLEHN</sequence>
<dbReference type="PANTHER" id="PTHR13604:SF0">
    <property type="entry name" value="ABASIC SITE PROCESSING PROTEIN HMCES"/>
    <property type="match status" value="1"/>
</dbReference>
<evidence type="ECO:0000313" key="11">
    <source>
        <dbReference type="Proteomes" id="UP000593594"/>
    </source>
</evidence>
<keyword evidence="5" id="KW-0190">Covalent protein-DNA linkage</keyword>
<evidence type="ECO:0000256" key="4">
    <source>
        <dbReference type="ARBA" id="ARBA00022801"/>
    </source>
</evidence>
<evidence type="ECO:0000256" key="6">
    <source>
        <dbReference type="ARBA" id="ARBA00023125"/>
    </source>
</evidence>
<comment type="similarity">
    <text evidence="1 8">Belongs to the SOS response-associated peptidase family.</text>
</comment>
<dbReference type="InterPro" id="IPR003738">
    <property type="entry name" value="SRAP"/>
</dbReference>
<evidence type="ECO:0000256" key="7">
    <source>
        <dbReference type="ARBA" id="ARBA00023239"/>
    </source>
</evidence>
<dbReference type="GO" id="GO:0106300">
    <property type="term" value="P:protein-DNA covalent cross-linking repair"/>
    <property type="evidence" value="ECO:0007669"/>
    <property type="project" value="InterPro"/>
</dbReference>
<accession>A0A7S8HDB0</accession>
<evidence type="ECO:0000256" key="3">
    <source>
        <dbReference type="ARBA" id="ARBA00022763"/>
    </source>
</evidence>
<keyword evidence="6" id="KW-0238">DNA-binding</keyword>
<evidence type="ECO:0000256" key="8">
    <source>
        <dbReference type="RuleBase" id="RU364100"/>
    </source>
</evidence>
<keyword evidence="2 8" id="KW-0645">Protease</keyword>
<dbReference type="RefSeq" id="WP_213161994.1">
    <property type="nucleotide sequence ID" value="NZ_CP058214.1"/>
</dbReference>
<evidence type="ECO:0000256" key="9">
    <source>
        <dbReference type="SAM" id="MobiDB-lite"/>
    </source>
</evidence>
<keyword evidence="7" id="KW-0456">Lyase</keyword>
<gene>
    <name evidence="10" type="ORF">HW532_19090</name>
</gene>
<dbReference type="GO" id="GO:0003697">
    <property type="term" value="F:single-stranded DNA binding"/>
    <property type="evidence" value="ECO:0007669"/>
    <property type="project" value="InterPro"/>
</dbReference>
<dbReference type="Gene3D" id="3.90.1680.10">
    <property type="entry name" value="SOS response associated peptidase-like"/>
    <property type="match status" value="1"/>
</dbReference>
<evidence type="ECO:0000313" key="10">
    <source>
        <dbReference type="EMBL" id="QPC44622.1"/>
    </source>
</evidence>
<dbReference type="Proteomes" id="UP000593594">
    <property type="component" value="Chromosome"/>
</dbReference>
<dbReference type="PANTHER" id="PTHR13604">
    <property type="entry name" value="DC12-RELATED"/>
    <property type="match status" value="1"/>
</dbReference>
<dbReference type="Pfam" id="PF02586">
    <property type="entry name" value="SRAP"/>
    <property type="match status" value="1"/>
</dbReference>
<dbReference type="SUPFAM" id="SSF143081">
    <property type="entry name" value="BB1717-like"/>
    <property type="match status" value="1"/>
</dbReference>
<dbReference type="GO" id="GO:0016829">
    <property type="term" value="F:lyase activity"/>
    <property type="evidence" value="ECO:0007669"/>
    <property type="project" value="UniProtKB-KW"/>
</dbReference>
<keyword evidence="11" id="KW-1185">Reference proteome</keyword>
<keyword evidence="4 8" id="KW-0378">Hydrolase</keyword>
<dbReference type="GO" id="GO:0008233">
    <property type="term" value="F:peptidase activity"/>
    <property type="evidence" value="ECO:0007669"/>
    <property type="project" value="UniProtKB-KW"/>
</dbReference>
<dbReference type="GO" id="GO:0006508">
    <property type="term" value="P:proteolysis"/>
    <property type="evidence" value="ECO:0007669"/>
    <property type="project" value="UniProtKB-KW"/>
</dbReference>
<evidence type="ECO:0000256" key="1">
    <source>
        <dbReference type="ARBA" id="ARBA00008136"/>
    </source>
</evidence>
<keyword evidence="3" id="KW-0227">DNA damage</keyword>
<reference evidence="10 11" key="1">
    <citation type="submission" date="2020-06" db="EMBL/GenBank/DDBJ databases">
        <title>Genome sequence of 2 isolates from Red Sea Mangroves.</title>
        <authorList>
            <person name="Sefrji F."/>
            <person name="Michoud G."/>
            <person name="Merlino G."/>
            <person name="Daffonchio D."/>
        </authorList>
    </citation>
    <scope>NUCLEOTIDE SEQUENCE [LARGE SCALE GENOMIC DNA]</scope>
    <source>
        <strain evidence="10 11">R1DC25</strain>
    </source>
</reference>
<dbReference type="AlphaFoldDB" id="A0A7S8HDB0"/>
<organism evidence="10 11">
    <name type="scientific">Kaustia mangrovi</name>
    <dbReference type="NCBI Taxonomy" id="2593653"/>
    <lineage>
        <taxon>Bacteria</taxon>
        <taxon>Pseudomonadati</taxon>
        <taxon>Pseudomonadota</taxon>
        <taxon>Alphaproteobacteria</taxon>
        <taxon>Hyphomicrobiales</taxon>
        <taxon>Parvibaculaceae</taxon>
        <taxon>Kaustia</taxon>
    </lineage>
</organism>
<dbReference type="InterPro" id="IPR036590">
    <property type="entry name" value="SRAP-like"/>
</dbReference>
<dbReference type="EC" id="3.4.-.-" evidence="8"/>
<feature type="region of interest" description="Disordered" evidence="9">
    <location>
        <begin position="22"/>
        <end position="41"/>
    </location>
</feature>
<proteinExistence type="inferred from homology"/>